<name>A0A1G7SDG9_9EURY</name>
<evidence type="ECO:0000313" key="1">
    <source>
        <dbReference type="EMBL" id="SDG21125.1"/>
    </source>
</evidence>
<gene>
    <name evidence="1" type="ORF">SAMN04488067_12019</name>
</gene>
<protein>
    <submittedName>
        <fullName evidence="1">Uncharacterized protein</fullName>
    </submittedName>
</protein>
<evidence type="ECO:0000313" key="2">
    <source>
        <dbReference type="Proteomes" id="UP000324020"/>
    </source>
</evidence>
<organism evidence="1 2">
    <name type="scientific">Halorubrum xinjiangense</name>
    <dbReference type="NCBI Taxonomy" id="261291"/>
    <lineage>
        <taxon>Archaea</taxon>
        <taxon>Methanobacteriati</taxon>
        <taxon>Methanobacteriota</taxon>
        <taxon>Stenosarchaea group</taxon>
        <taxon>Halobacteria</taxon>
        <taxon>Halobacteriales</taxon>
        <taxon>Haloferacaceae</taxon>
        <taxon>Halorubrum</taxon>
    </lineage>
</organism>
<dbReference type="Proteomes" id="UP000324020">
    <property type="component" value="Unassembled WGS sequence"/>
</dbReference>
<keyword evidence="2" id="KW-1185">Reference proteome</keyword>
<accession>A0A1G7SDG9</accession>
<dbReference type="AlphaFoldDB" id="A0A1G7SDG9"/>
<dbReference type="EMBL" id="FNBO01000020">
    <property type="protein sequence ID" value="SDG21125.1"/>
    <property type="molecule type" value="Genomic_DNA"/>
</dbReference>
<proteinExistence type="predicted"/>
<reference evidence="1 2" key="1">
    <citation type="submission" date="2016-10" db="EMBL/GenBank/DDBJ databases">
        <authorList>
            <person name="Varghese N."/>
            <person name="Submissions S."/>
        </authorList>
    </citation>
    <scope>NUCLEOTIDE SEQUENCE [LARGE SCALE GENOMIC DNA]</scope>
    <source>
        <strain evidence="1 2">CGMCC 1.3527</strain>
    </source>
</reference>
<sequence>MFAYNVIICLELFLCSLILEIHTQNRHISAETRILRFCEKVFHEIAKLSGE</sequence>